<reference evidence="12" key="1">
    <citation type="submission" date="2023-08" db="EMBL/GenBank/DDBJ databases">
        <title>A de novo genome assembly of Solanum verrucosum Schlechtendal, a Mexican diploid species geographically isolated from the other diploid A-genome species in potato relatives.</title>
        <authorList>
            <person name="Hosaka K."/>
        </authorList>
    </citation>
    <scope>NUCLEOTIDE SEQUENCE</scope>
    <source>
        <tissue evidence="12">Young leaves</tissue>
    </source>
</reference>
<dbReference type="Gene3D" id="1.10.510.10">
    <property type="entry name" value="Transferase(Phosphotransferase) domain 1"/>
    <property type="match status" value="1"/>
</dbReference>
<keyword evidence="5 11" id="KW-0812">Transmembrane</keyword>
<dbReference type="PANTHER" id="PTHR47984:SF14">
    <property type="entry name" value="OS01G0323000 PROTEIN"/>
    <property type="match status" value="1"/>
</dbReference>
<dbReference type="Proteomes" id="UP001234989">
    <property type="component" value="Chromosome 10"/>
</dbReference>
<name>A0AAF0ZTT1_SOLVR</name>
<dbReference type="GO" id="GO:0004674">
    <property type="term" value="F:protein serine/threonine kinase activity"/>
    <property type="evidence" value="ECO:0007669"/>
    <property type="project" value="UniProtKB-EC"/>
</dbReference>
<keyword evidence="9 11" id="KW-1133">Transmembrane helix</keyword>
<evidence type="ECO:0000256" key="1">
    <source>
        <dbReference type="ARBA" id="ARBA00004167"/>
    </source>
</evidence>
<dbReference type="PANTHER" id="PTHR47984">
    <property type="entry name" value="OS01G0323000 PROTEIN"/>
    <property type="match status" value="1"/>
</dbReference>
<evidence type="ECO:0000256" key="11">
    <source>
        <dbReference type="SAM" id="Phobius"/>
    </source>
</evidence>
<evidence type="ECO:0000256" key="10">
    <source>
        <dbReference type="ARBA" id="ARBA00023136"/>
    </source>
</evidence>
<dbReference type="AlphaFoldDB" id="A0AAF0ZTT1"/>
<dbReference type="EC" id="2.7.11.1" evidence="2"/>
<accession>A0AAF0ZTT1</accession>
<feature type="non-terminal residue" evidence="12">
    <location>
        <position position="1"/>
    </location>
</feature>
<evidence type="ECO:0000256" key="2">
    <source>
        <dbReference type="ARBA" id="ARBA00012513"/>
    </source>
</evidence>
<sequence>VSDFGLAKLLGAGKGHITTRVNLWVSFFLLLLLILFQLEYSSCSGLLDFTIFNFCYVAPKYANIGLLNEKNDVYSFGGSVVRIDHTERDHVDYSRPAQEKKL</sequence>
<evidence type="ECO:0000256" key="7">
    <source>
        <dbReference type="ARBA" id="ARBA00022777"/>
    </source>
</evidence>
<dbReference type="SUPFAM" id="SSF56112">
    <property type="entry name" value="Protein kinase-like (PK-like)"/>
    <property type="match status" value="1"/>
</dbReference>
<protein>
    <recommendedName>
        <fullName evidence="2">non-specific serine/threonine protein kinase</fullName>
        <ecNumber evidence="2">2.7.11.1</ecNumber>
    </recommendedName>
</protein>
<comment type="subcellular location">
    <subcellularLocation>
        <location evidence="1">Membrane</location>
        <topology evidence="1">Single-pass membrane protein</topology>
    </subcellularLocation>
</comment>
<keyword evidence="6" id="KW-0547">Nucleotide-binding</keyword>
<gene>
    <name evidence="12" type="ORF">MTR67_042873</name>
</gene>
<dbReference type="EMBL" id="CP133621">
    <property type="protein sequence ID" value="WMV49488.1"/>
    <property type="molecule type" value="Genomic_DNA"/>
</dbReference>
<keyword evidence="10 11" id="KW-0472">Membrane</keyword>
<dbReference type="InterPro" id="IPR011009">
    <property type="entry name" value="Kinase-like_dom_sf"/>
</dbReference>
<dbReference type="GO" id="GO:0005524">
    <property type="term" value="F:ATP binding"/>
    <property type="evidence" value="ECO:0007669"/>
    <property type="project" value="UniProtKB-KW"/>
</dbReference>
<organism evidence="12 13">
    <name type="scientific">Solanum verrucosum</name>
    <dbReference type="NCBI Taxonomy" id="315347"/>
    <lineage>
        <taxon>Eukaryota</taxon>
        <taxon>Viridiplantae</taxon>
        <taxon>Streptophyta</taxon>
        <taxon>Embryophyta</taxon>
        <taxon>Tracheophyta</taxon>
        <taxon>Spermatophyta</taxon>
        <taxon>Magnoliopsida</taxon>
        <taxon>eudicotyledons</taxon>
        <taxon>Gunneridae</taxon>
        <taxon>Pentapetalae</taxon>
        <taxon>asterids</taxon>
        <taxon>lamiids</taxon>
        <taxon>Solanales</taxon>
        <taxon>Solanaceae</taxon>
        <taxon>Solanoideae</taxon>
        <taxon>Solaneae</taxon>
        <taxon>Solanum</taxon>
    </lineage>
</organism>
<evidence type="ECO:0000256" key="5">
    <source>
        <dbReference type="ARBA" id="ARBA00022692"/>
    </source>
</evidence>
<evidence type="ECO:0000256" key="8">
    <source>
        <dbReference type="ARBA" id="ARBA00022840"/>
    </source>
</evidence>
<keyword evidence="3" id="KW-0597">Phosphoprotein</keyword>
<dbReference type="GO" id="GO:0016020">
    <property type="term" value="C:membrane"/>
    <property type="evidence" value="ECO:0007669"/>
    <property type="project" value="UniProtKB-SubCell"/>
</dbReference>
<keyword evidence="7" id="KW-0418">Kinase</keyword>
<evidence type="ECO:0000313" key="13">
    <source>
        <dbReference type="Proteomes" id="UP001234989"/>
    </source>
</evidence>
<keyword evidence="13" id="KW-1185">Reference proteome</keyword>
<evidence type="ECO:0000256" key="4">
    <source>
        <dbReference type="ARBA" id="ARBA00022679"/>
    </source>
</evidence>
<proteinExistence type="predicted"/>
<dbReference type="InterPro" id="IPR052232">
    <property type="entry name" value="RLK_Ser/Thr-Kinase"/>
</dbReference>
<feature type="transmembrane region" description="Helical" evidence="11">
    <location>
        <begin position="21"/>
        <end position="38"/>
    </location>
</feature>
<evidence type="ECO:0000313" key="12">
    <source>
        <dbReference type="EMBL" id="WMV49488.1"/>
    </source>
</evidence>
<evidence type="ECO:0000256" key="9">
    <source>
        <dbReference type="ARBA" id="ARBA00022989"/>
    </source>
</evidence>
<evidence type="ECO:0000256" key="6">
    <source>
        <dbReference type="ARBA" id="ARBA00022741"/>
    </source>
</evidence>
<keyword evidence="4" id="KW-0808">Transferase</keyword>
<keyword evidence="8" id="KW-0067">ATP-binding</keyword>
<evidence type="ECO:0000256" key="3">
    <source>
        <dbReference type="ARBA" id="ARBA00022553"/>
    </source>
</evidence>